<dbReference type="Proteomes" id="UP000199473">
    <property type="component" value="Unassembled WGS sequence"/>
</dbReference>
<gene>
    <name evidence="1" type="ORF">SAMN02745775_101537</name>
</gene>
<name>A0A1I3XPH6_9PROT</name>
<evidence type="ECO:0000313" key="2">
    <source>
        <dbReference type="Proteomes" id="UP000199473"/>
    </source>
</evidence>
<keyword evidence="2" id="KW-1185">Reference proteome</keyword>
<accession>A0A1I3XPH6</accession>
<organism evidence="1 2">
    <name type="scientific">Falsiroseomonas stagni DSM 19981</name>
    <dbReference type="NCBI Taxonomy" id="1123062"/>
    <lineage>
        <taxon>Bacteria</taxon>
        <taxon>Pseudomonadati</taxon>
        <taxon>Pseudomonadota</taxon>
        <taxon>Alphaproteobacteria</taxon>
        <taxon>Acetobacterales</taxon>
        <taxon>Roseomonadaceae</taxon>
        <taxon>Falsiroseomonas</taxon>
    </lineage>
</organism>
<evidence type="ECO:0000313" key="1">
    <source>
        <dbReference type="EMBL" id="SFK21557.1"/>
    </source>
</evidence>
<proteinExistence type="predicted"/>
<reference evidence="1 2" key="1">
    <citation type="submission" date="2016-10" db="EMBL/GenBank/DDBJ databases">
        <authorList>
            <person name="de Groot N.N."/>
        </authorList>
    </citation>
    <scope>NUCLEOTIDE SEQUENCE [LARGE SCALE GENOMIC DNA]</scope>
    <source>
        <strain evidence="1 2">DSM 19981</strain>
    </source>
</reference>
<protein>
    <submittedName>
        <fullName evidence="1">Uncharacterized protein</fullName>
    </submittedName>
</protein>
<dbReference type="EMBL" id="FOSQ01000001">
    <property type="protein sequence ID" value="SFK21557.1"/>
    <property type="molecule type" value="Genomic_DNA"/>
</dbReference>
<sequence>MGRTEQRR</sequence>